<dbReference type="RefSeq" id="WP_021743325.1">
    <property type="nucleotide sequence ID" value="NZ_CP165646.1"/>
</dbReference>
<protein>
    <submittedName>
        <fullName evidence="1">Uncharacterized protein</fullName>
    </submittedName>
</protein>
<dbReference type="AlphaFoldDB" id="A0AB39VDH7"/>
<proteinExistence type="predicted"/>
<organism evidence="1">
    <name type="scientific">Leptotrichia mesophila</name>
    <dbReference type="NCBI Taxonomy" id="3239303"/>
    <lineage>
        <taxon>Bacteria</taxon>
        <taxon>Fusobacteriati</taxon>
        <taxon>Fusobacteriota</taxon>
        <taxon>Fusobacteriia</taxon>
        <taxon>Fusobacteriales</taxon>
        <taxon>Leptotrichiaceae</taxon>
        <taxon>Leptotrichia</taxon>
    </lineage>
</organism>
<accession>A0AB39VDH7</accession>
<dbReference type="KEGG" id="lmes:AB8B23_02700"/>
<evidence type="ECO:0000313" key="1">
    <source>
        <dbReference type="EMBL" id="XDU65083.1"/>
    </source>
</evidence>
<gene>
    <name evidence="1" type="ORF">AB8B23_02700</name>
</gene>
<dbReference type="EMBL" id="CP165646">
    <property type="protein sequence ID" value="XDU65083.1"/>
    <property type="molecule type" value="Genomic_DNA"/>
</dbReference>
<sequence length="45" mass="5745">MEGYLDDNEFRKKLKNEKIIERKQRGRLETKKYYIKKYLKLFFEI</sequence>
<reference evidence="1" key="1">
    <citation type="submission" date="2024-07" db="EMBL/GenBank/DDBJ databases">
        <authorList>
            <person name="Li X.-J."/>
            <person name="Wang X."/>
        </authorList>
    </citation>
    <scope>NUCLEOTIDE SEQUENCE</scope>
    <source>
        <strain evidence="1">HSP-342</strain>
    </source>
</reference>
<name>A0AB39VDH7_9FUSO</name>